<evidence type="ECO:0000259" key="2">
    <source>
        <dbReference type="Pfam" id="PF01370"/>
    </source>
</evidence>
<dbReference type="InterPro" id="IPR051207">
    <property type="entry name" value="ComplexI_NDUFA9_subunit"/>
</dbReference>
<accession>A0ABX6T115</accession>
<evidence type="ECO:0000313" key="4">
    <source>
        <dbReference type="Proteomes" id="UP000516134"/>
    </source>
</evidence>
<proteinExistence type="predicted"/>
<dbReference type="SUPFAM" id="SSF51735">
    <property type="entry name" value="NAD(P)-binding Rossmann-fold domains"/>
    <property type="match status" value="1"/>
</dbReference>
<name>A0ABX6T115_9SPHN</name>
<organism evidence="3 4">
    <name type="scientific">Sphingomonas daechungensis</name>
    <dbReference type="NCBI Taxonomy" id="1176646"/>
    <lineage>
        <taxon>Bacteria</taxon>
        <taxon>Pseudomonadati</taxon>
        <taxon>Pseudomonadota</taxon>
        <taxon>Alphaproteobacteria</taxon>
        <taxon>Sphingomonadales</taxon>
        <taxon>Sphingomonadaceae</taxon>
        <taxon>Sphingomonas</taxon>
    </lineage>
</organism>
<evidence type="ECO:0000256" key="1">
    <source>
        <dbReference type="SAM" id="MobiDB-lite"/>
    </source>
</evidence>
<sequence length="402" mass="43397">MPPATIPSKRGAWFAPSSKVTGRASPTRLKSSRSVGRTSSRKNGWPNSKPSWKTRRGRFPSPSPPARRGHRAASRRHHPEAGNRSRSARGRGGGGAPLVAALTLAITGGTGFVGRHLIDLAVERGHRVRALTRKAQPPRHGVEWIEGNLEDREALGRLVIDSDAVIHVAGVINAPDAAGFEAGNVTGTLAMLAAATAAGTHRFVHVSSLAAREPRLSQYGASKARSEELVEGSGLDWVIVRPPAVYGPGDRETLELFKMARRGIVYMPPKGRLSVIQVDDLARLLLAACDPDAPSKIIVEPDDGRPGGWSHIEFGHALGRAVGVKTGVVSTPRALLSVASGIDRLFRRDKAKLTPDRVAYFCHPDWVVSSDRPVPANLWRPEISTEKGLAETARWYQRQGWL</sequence>
<feature type="compositionally biased region" description="Basic residues" evidence="1">
    <location>
        <begin position="67"/>
        <end position="78"/>
    </location>
</feature>
<dbReference type="PANTHER" id="PTHR12126">
    <property type="entry name" value="NADH-UBIQUINONE OXIDOREDUCTASE 39 KDA SUBUNIT-RELATED"/>
    <property type="match status" value="1"/>
</dbReference>
<dbReference type="PANTHER" id="PTHR12126:SF11">
    <property type="entry name" value="NADH DEHYDROGENASE [UBIQUINONE] 1 ALPHA SUBCOMPLEX SUBUNIT 9, MITOCHONDRIAL"/>
    <property type="match status" value="1"/>
</dbReference>
<feature type="domain" description="NAD-dependent epimerase/dehydratase" evidence="2">
    <location>
        <begin position="106"/>
        <end position="290"/>
    </location>
</feature>
<protein>
    <submittedName>
        <fullName evidence="3">NAD(P)H-binding protein</fullName>
    </submittedName>
</protein>
<feature type="compositionally biased region" description="Polar residues" evidence="1">
    <location>
        <begin position="28"/>
        <end position="51"/>
    </location>
</feature>
<dbReference type="InterPro" id="IPR036291">
    <property type="entry name" value="NAD(P)-bd_dom_sf"/>
</dbReference>
<dbReference type="EMBL" id="CP060780">
    <property type="protein sequence ID" value="QNP43254.1"/>
    <property type="molecule type" value="Genomic_DNA"/>
</dbReference>
<dbReference type="Proteomes" id="UP000516134">
    <property type="component" value="Chromosome"/>
</dbReference>
<evidence type="ECO:0000313" key="3">
    <source>
        <dbReference type="EMBL" id="QNP43254.1"/>
    </source>
</evidence>
<feature type="region of interest" description="Disordered" evidence="1">
    <location>
        <begin position="1"/>
        <end position="94"/>
    </location>
</feature>
<gene>
    <name evidence="3" type="ORF">H9L15_15275</name>
</gene>
<reference evidence="3 4" key="1">
    <citation type="submission" date="2020-08" db="EMBL/GenBank/DDBJ databases">
        <title>Genome sequence of Sphingomonas daechungensis KACC 18115T.</title>
        <authorList>
            <person name="Hyun D.-W."/>
            <person name="Bae J.-W."/>
        </authorList>
    </citation>
    <scope>NUCLEOTIDE SEQUENCE [LARGE SCALE GENOMIC DNA]</scope>
    <source>
        <strain evidence="3 4">KACC 18115</strain>
    </source>
</reference>
<dbReference type="Pfam" id="PF01370">
    <property type="entry name" value="Epimerase"/>
    <property type="match status" value="1"/>
</dbReference>
<dbReference type="Gene3D" id="3.40.50.720">
    <property type="entry name" value="NAD(P)-binding Rossmann-like Domain"/>
    <property type="match status" value="1"/>
</dbReference>
<dbReference type="InterPro" id="IPR001509">
    <property type="entry name" value="Epimerase_deHydtase"/>
</dbReference>
<keyword evidence="4" id="KW-1185">Reference proteome</keyword>